<feature type="compositionally biased region" description="Low complexity" evidence="1">
    <location>
        <begin position="620"/>
        <end position="633"/>
    </location>
</feature>
<proteinExistence type="predicted"/>
<dbReference type="AlphaFoldDB" id="A0A1Y2HE35"/>
<feature type="region of interest" description="Disordered" evidence="1">
    <location>
        <begin position="310"/>
        <end position="438"/>
    </location>
</feature>
<feature type="compositionally biased region" description="Basic residues" evidence="1">
    <location>
        <begin position="389"/>
        <end position="406"/>
    </location>
</feature>
<feature type="compositionally biased region" description="Basic and acidic residues" evidence="1">
    <location>
        <begin position="313"/>
        <end position="327"/>
    </location>
</feature>
<feature type="compositionally biased region" description="Polar residues" evidence="1">
    <location>
        <begin position="1"/>
        <end position="14"/>
    </location>
</feature>
<feature type="compositionally biased region" description="Polar residues" evidence="1">
    <location>
        <begin position="328"/>
        <end position="341"/>
    </location>
</feature>
<dbReference type="EMBL" id="MCFL01000061">
    <property type="protein sequence ID" value="ORZ31342.1"/>
    <property type="molecule type" value="Genomic_DNA"/>
</dbReference>
<feature type="compositionally biased region" description="Low complexity" evidence="1">
    <location>
        <begin position="557"/>
        <end position="594"/>
    </location>
</feature>
<feature type="region of interest" description="Disordered" evidence="1">
    <location>
        <begin position="1"/>
        <end position="51"/>
    </location>
</feature>
<dbReference type="Proteomes" id="UP000193411">
    <property type="component" value="Unassembled WGS sequence"/>
</dbReference>
<evidence type="ECO:0000313" key="2">
    <source>
        <dbReference type="EMBL" id="ORZ31342.1"/>
    </source>
</evidence>
<feature type="compositionally biased region" description="Polar residues" evidence="1">
    <location>
        <begin position="595"/>
        <end position="610"/>
    </location>
</feature>
<gene>
    <name evidence="2" type="ORF">BCR44DRAFT_1442439</name>
</gene>
<feature type="compositionally biased region" description="Basic residues" evidence="1">
    <location>
        <begin position="342"/>
        <end position="357"/>
    </location>
</feature>
<evidence type="ECO:0000256" key="1">
    <source>
        <dbReference type="SAM" id="MobiDB-lite"/>
    </source>
</evidence>
<name>A0A1Y2HE35_9FUNG</name>
<reference evidence="2 3" key="1">
    <citation type="submission" date="2016-07" db="EMBL/GenBank/DDBJ databases">
        <title>Pervasive Adenine N6-methylation of Active Genes in Fungi.</title>
        <authorList>
            <consortium name="DOE Joint Genome Institute"/>
            <person name="Mondo S.J."/>
            <person name="Dannebaum R.O."/>
            <person name="Kuo R.C."/>
            <person name="Labutti K."/>
            <person name="Haridas S."/>
            <person name="Kuo A."/>
            <person name="Salamov A."/>
            <person name="Ahrendt S.R."/>
            <person name="Lipzen A."/>
            <person name="Sullivan W."/>
            <person name="Andreopoulos W.B."/>
            <person name="Clum A."/>
            <person name="Lindquist E."/>
            <person name="Daum C."/>
            <person name="Ramamoorthy G.K."/>
            <person name="Gryganskyi A."/>
            <person name="Culley D."/>
            <person name="Magnuson J.K."/>
            <person name="James T.Y."/>
            <person name="O'Malley M.A."/>
            <person name="Stajich J.E."/>
            <person name="Spatafora J.W."/>
            <person name="Visel A."/>
            <person name="Grigoriev I.V."/>
        </authorList>
    </citation>
    <scope>NUCLEOTIDE SEQUENCE [LARGE SCALE GENOMIC DNA]</scope>
    <source>
        <strain evidence="2 3">PL171</strain>
    </source>
</reference>
<feature type="compositionally biased region" description="Polar residues" evidence="1">
    <location>
        <begin position="422"/>
        <end position="438"/>
    </location>
</feature>
<sequence>MSRMRYSSSGQSGPDSYHNDRHQQYDRYNPNRYGDGAGHDNGNDSDDYLPRCPCESPHKQVFTVSHLLIVHSEDLERLLAWLPMADGDVHANPGKYFEELWPTWTQECVLKQIEGPRNDHGFAFEVSAPGFPIRVRGNNSQIRQAQATAVLHFMLAWYPVGTTLRGCQSMCRTDWRHCPGSGRRPNWISGDLHEVRVQDEETEYSREYIAQKHPRLVAHFSEMQMDPTNHFSSPRKILDEFDIDFPYFTYRKLRSGFWRAYAIHRKVTVCGDALYVADARAVAILHLLVLAARGSIGSNFDSKRTYESCMRPDLGHRSRNKTLDQYKPDQSQHQQPYQNPHTRQRSRSRSPPARHSRSSTVTNHPELTRPPARSHGRSRSRSPPPPAKQARHERHSRSPWRRRRSGSRSTSRQREHERVQELPSSSPTPVSNSAPSISGSPAVVPATLPVNLTTPAALPFAVAPLPTYSTPQEAYTALVSLQSHVEQLTTSVSQAISIVQTLFAQRQQQFFQYQQQQAMLSTIAAGSPSGGLSMIPQQQQQQQQAQTPTLQSGPTFYGQSPQVHQQQQAMAHAAAQAQQAGQYQQQSVSHQAQPKSSPGLSQNQLQQQPAAMTGPGLGSSGSESASSVGASPAKHSLYGRWLN</sequence>
<feature type="region of interest" description="Disordered" evidence="1">
    <location>
        <begin position="528"/>
        <end position="643"/>
    </location>
</feature>
<feature type="compositionally biased region" description="Low complexity" evidence="1">
    <location>
        <begin position="537"/>
        <end position="546"/>
    </location>
</feature>
<evidence type="ECO:0000313" key="3">
    <source>
        <dbReference type="Proteomes" id="UP000193411"/>
    </source>
</evidence>
<organism evidence="2 3">
    <name type="scientific">Catenaria anguillulae PL171</name>
    <dbReference type="NCBI Taxonomy" id="765915"/>
    <lineage>
        <taxon>Eukaryota</taxon>
        <taxon>Fungi</taxon>
        <taxon>Fungi incertae sedis</taxon>
        <taxon>Blastocladiomycota</taxon>
        <taxon>Blastocladiomycetes</taxon>
        <taxon>Blastocladiales</taxon>
        <taxon>Catenariaceae</taxon>
        <taxon>Catenaria</taxon>
    </lineage>
</organism>
<keyword evidence="3" id="KW-1185">Reference proteome</keyword>
<accession>A0A1Y2HE35</accession>
<comment type="caution">
    <text evidence="2">The sequence shown here is derived from an EMBL/GenBank/DDBJ whole genome shotgun (WGS) entry which is preliminary data.</text>
</comment>
<protein>
    <submittedName>
        <fullName evidence="2">Uncharacterized protein</fullName>
    </submittedName>
</protein>